<organism evidence="2 3">
    <name type="scientific">Pseudoalteromonas haloplanktis</name>
    <name type="common">Alteromonas haloplanktis</name>
    <dbReference type="NCBI Taxonomy" id="228"/>
    <lineage>
        <taxon>Bacteria</taxon>
        <taxon>Pseudomonadati</taxon>
        <taxon>Pseudomonadota</taxon>
        <taxon>Gammaproteobacteria</taxon>
        <taxon>Alteromonadales</taxon>
        <taxon>Pseudoalteromonadaceae</taxon>
        <taxon>Pseudoalteromonas</taxon>
    </lineage>
</organism>
<dbReference type="Gene3D" id="3.40.630.30">
    <property type="match status" value="1"/>
</dbReference>
<dbReference type="GO" id="GO:0016747">
    <property type="term" value="F:acyltransferase activity, transferring groups other than amino-acyl groups"/>
    <property type="evidence" value="ECO:0007669"/>
    <property type="project" value="InterPro"/>
</dbReference>
<evidence type="ECO:0000313" key="3">
    <source>
        <dbReference type="Proteomes" id="UP001152447"/>
    </source>
</evidence>
<reference evidence="2" key="1">
    <citation type="submission" date="2022-07" db="EMBL/GenBank/DDBJ databases">
        <authorList>
            <person name="Criscuolo A."/>
        </authorList>
    </citation>
    <scope>NUCLEOTIDE SEQUENCE</scope>
    <source>
        <strain evidence="2">CIP103197</strain>
    </source>
</reference>
<evidence type="ECO:0000259" key="1">
    <source>
        <dbReference type="Pfam" id="PF13302"/>
    </source>
</evidence>
<dbReference type="InterPro" id="IPR016181">
    <property type="entry name" value="Acyl_CoA_acyltransferase"/>
</dbReference>
<sequence length="169" mass="19422">MFKTIKLPRVTLRLITHKHGAALLTILNNPLVYEFNDYKTPLNKQHIKQLIQDDISSYYQGEGVRLAIEHNISGDLIGTCGLYNINSQTQSAYLGFELDPFYWQQGLMQEVLKGFVSEVHNSLNIEHLYAEIHGKNVRCYNLLTKLGFVFKQQLNNGVWHKQLTKMDGA</sequence>
<name>A0A9W4QS32_PSEHA</name>
<keyword evidence="3" id="KW-1185">Reference proteome</keyword>
<comment type="caution">
    <text evidence="2">The sequence shown here is derived from an EMBL/GenBank/DDBJ whole genome shotgun (WGS) entry which is preliminary data.</text>
</comment>
<gene>
    <name evidence="2" type="ORF">PSEHALCIP103_00165</name>
</gene>
<dbReference type="InterPro" id="IPR000182">
    <property type="entry name" value="GNAT_dom"/>
</dbReference>
<dbReference type="RefSeq" id="WP_262975917.1">
    <property type="nucleotide sequence ID" value="NZ_CAMAPB010000001.1"/>
</dbReference>
<dbReference type="EMBL" id="CAMAPB010000001">
    <property type="protein sequence ID" value="CAH9050287.1"/>
    <property type="molecule type" value="Genomic_DNA"/>
</dbReference>
<dbReference type="SUPFAM" id="SSF55729">
    <property type="entry name" value="Acyl-CoA N-acyltransferases (Nat)"/>
    <property type="match status" value="1"/>
</dbReference>
<dbReference type="Proteomes" id="UP001152447">
    <property type="component" value="Unassembled WGS sequence"/>
</dbReference>
<protein>
    <recommendedName>
        <fullName evidence="1">N-acetyltransferase domain-containing protein</fullName>
    </recommendedName>
</protein>
<proteinExistence type="predicted"/>
<dbReference type="AlphaFoldDB" id="A0A9W4QS32"/>
<dbReference type="InterPro" id="IPR051531">
    <property type="entry name" value="N-acetyltransferase"/>
</dbReference>
<dbReference type="PANTHER" id="PTHR43792">
    <property type="entry name" value="GNAT FAMILY, PUTATIVE (AFU_ORTHOLOGUE AFUA_3G00765)-RELATED-RELATED"/>
    <property type="match status" value="1"/>
</dbReference>
<dbReference type="Pfam" id="PF13302">
    <property type="entry name" value="Acetyltransf_3"/>
    <property type="match status" value="1"/>
</dbReference>
<feature type="domain" description="N-acetyltransferase" evidence="1">
    <location>
        <begin position="9"/>
        <end position="149"/>
    </location>
</feature>
<evidence type="ECO:0000313" key="2">
    <source>
        <dbReference type="EMBL" id="CAH9050287.1"/>
    </source>
</evidence>
<accession>A0A9W4QS32</accession>